<feature type="non-terminal residue" evidence="1">
    <location>
        <position position="1"/>
    </location>
</feature>
<evidence type="ECO:0000313" key="2">
    <source>
        <dbReference type="Proteomes" id="UP000308444"/>
    </source>
</evidence>
<name>A0A9X8ZXW1_BACCE</name>
<evidence type="ECO:0000313" key="1">
    <source>
        <dbReference type="EMBL" id="TKI78845.1"/>
    </source>
</evidence>
<accession>A0A9X8ZXW1</accession>
<comment type="caution">
    <text evidence="1">The sequence shown here is derived from an EMBL/GenBank/DDBJ whole genome shotgun (WGS) entry which is preliminary data.</text>
</comment>
<gene>
    <name evidence="1" type="ORF">FC695_45430</name>
</gene>
<dbReference type="AlphaFoldDB" id="A0A9X8ZXW1"/>
<sequence length="73" mass="8046">ENAFGETGGTIRNLAITYLKEVKNGVYTPKVMDNWKITGVDLHSSEHKAVVDLVNKGILEIPKTEDGKYTNIA</sequence>
<reference evidence="1 2" key="1">
    <citation type="journal article" date="2019" name="Environ. Microbiol.">
        <title>An active ?-lactamase is a part of an orchestrated cell wall stress resistance network of Bacillus subtilis and related rhizosphere species.</title>
        <authorList>
            <person name="Bucher T."/>
            <person name="Keren-Paz A."/>
            <person name="Hausser J."/>
            <person name="Olender T."/>
            <person name="Cytryn E."/>
            <person name="Kolodkin-Gal I."/>
        </authorList>
    </citation>
    <scope>NUCLEOTIDE SEQUENCE [LARGE SCALE GENOMIC DNA]</scope>
    <source>
        <strain evidence="1 2">I32</strain>
    </source>
</reference>
<protein>
    <submittedName>
        <fullName evidence="1">Bifunctional metallophosphatase/5'-nucleotidase</fullName>
    </submittedName>
</protein>
<dbReference type="EMBL" id="SZOH01005593">
    <property type="protein sequence ID" value="TKI78845.1"/>
    <property type="molecule type" value="Genomic_DNA"/>
</dbReference>
<feature type="non-terminal residue" evidence="1">
    <location>
        <position position="73"/>
    </location>
</feature>
<organism evidence="1 2">
    <name type="scientific">Bacillus cereus</name>
    <dbReference type="NCBI Taxonomy" id="1396"/>
    <lineage>
        <taxon>Bacteria</taxon>
        <taxon>Bacillati</taxon>
        <taxon>Bacillota</taxon>
        <taxon>Bacilli</taxon>
        <taxon>Bacillales</taxon>
        <taxon>Bacillaceae</taxon>
        <taxon>Bacillus</taxon>
        <taxon>Bacillus cereus group</taxon>
    </lineage>
</organism>
<dbReference type="Proteomes" id="UP000308444">
    <property type="component" value="Unassembled WGS sequence"/>
</dbReference>
<proteinExistence type="predicted"/>